<evidence type="ECO:0000256" key="1">
    <source>
        <dbReference type="SAM" id="MobiDB-lite"/>
    </source>
</evidence>
<reference evidence="2 3" key="1">
    <citation type="submission" date="2020-01" db="EMBL/GenBank/DDBJ databases">
        <title>Insect and environment-associated Actinomycetes.</title>
        <authorList>
            <person name="Currrie C."/>
            <person name="Chevrette M."/>
            <person name="Carlson C."/>
            <person name="Stubbendieck R."/>
            <person name="Wendt-Pienkowski E."/>
        </authorList>
    </citation>
    <scope>NUCLEOTIDE SEQUENCE [LARGE SCALE GENOMIC DNA]</scope>
    <source>
        <strain evidence="2 3">SID10258</strain>
    </source>
</reference>
<dbReference type="Proteomes" id="UP000475532">
    <property type="component" value="Unassembled WGS sequence"/>
</dbReference>
<feature type="region of interest" description="Disordered" evidence="1">
    <location>
        <begin position="14"/>
        <end position="46"/>
    </location>
</feature>
<proteinExistence type="predicted"/>
<sequence length="53" mass="5630">MDVSIQVQQSPLTLMLPQYPTPTPQAPSSPLSTATPGRSEAAGLRKRAILRVA</sequence>
<organism evidence="2 3">
    <name type="scientific">Actinomadura bangladeshensis</name>
    <dbReference type="NCBI Taxonomy" id="453573"/>
    <lineage>
        <taxon>Bacteria</taxon>
        <taxon>Bacillati</taxon>
        <taxon>Actinomycetota</taxon>
        <taxon>Actinomycetes</taxon>
        <taxon>Streptosporangiales</taxon>
        <taxon>Thermomonosporaceae</taxon>
        <taxon>Actinomadura</taxon>
    </lineage>
</organism>
<dbReference type="EMBL" id="JAAGLI010001128">
    <property type="protein sequence ID" value="NEA29089.1"/>
    <property type="molecule type" value="Genomic_DNA"/>
</dbReference>
<name>A0A6L9QUC7_9ACTN</name>
<accession>A0A6L9QUC7</accession>
<protein>
    <submittedName>
        <fullName evidence="2">Uncharacterized protein</fullName>
    </submittedName>
</protein>
<evidence type="ECO:0000313" key="2">
    <source>
        <dbReference type="EMBL" id="NEA29089.1"/>
    </source>
</evidence>
<evidence type="ECO:0000313" key="3">
    <source>
        <dbReference type="Proteomes" id="UP000475532"/>
    </source>
</evidence>
<comment type="caution">
    <text evidence="2">The sequence shown here is derived from an EMBL/GenBank/DDBJ whole genome shotgun (WGS) entry which is preliminary data.</text>
</comment>
<dbReference type="AlphaFoldDB" id="A0A6L9QUC7"/>
<gene>
    <name evidence="2" type="ORF">G3I70_42305</name>
</gene>
<dbReference type="RefSeq" id="WP_163063819.1">
    <property type="nucleotide sequence ID" value="NZ_JAAGLI010001128.1"/>
</dbReference>